<protein>
    <submittedName>
        <fullName evidence="3">Uncharacterized protein</fullName>
    </submittedName>
</protein>
<dbReference type="Proteomes" id="UP000663852">
    <property type="component" value="Unassembled WGS sequence"/>
</dbReference>
<dbReference type="Proteomes" id="UP000663828">
    <property type="component" value="Unassembled WGS sequence"/>
</dbReference>
<feature type="region of interest" description="Disordered" evidence="1">
    <location>
        <begin position="1"/>
        <end position="60"/>
    </location>
</feature>
<gene>
    <name evidence="2" type="ORF">EDS130_LOCUS15206</name>
    <name evidence="3" type="ORF">XAT740_LOCUS26202</name>
</gene>
<dbReference type="AlphaFoldDB" id="A0A814ZTY8"/>
<evidence type="ECO:0000256" key="1">
    <source>
        <dbReference type="SAM" id="MobiDB-lite"/>
    </source>
</evidence>
<accession>A0A814ZTY8</accession>
<reference evidence="3" key="1">
    <citation type="submission" date="2021-02" db="EMBL/GenBank/DDBJ databases">
        <authorList>
            <person name="Nowell W R."/>
        </authorList>
    </citation>
    <scope>NUCLEOTIDE SEQUENCE</scope>
</reference>
<feature type="compositionally biased region" description="Low complexity" evidence="1">
    <location>
        <begin position="29"/>
        <end position="45"/>
    </location>
</feature>
<proteinExistence type="predicted"/>
<evidence type="ECO:0000313" key="4">
    <source>
        <dbReference type="Proteomes" id="UP000663828"/>
    </source>
</evidence>
<dbReference type="EMBL" id="CAJNOR010002117">
    <property type="protein sequence ID" value="CAF1249961.1"/>
    <property type="molecule type" value="Genomic_DNA"/>
</dbReference>
<sequence>MSACGFSSSGSASNQAKEGTENIEGNEFSTGGKYSTGMSSSGSTSVQADVYSKNKGDDTRNYTAAEALKTATFQK</sequence>
<comment type="caution">
    <text evidence="3">The sequence shown here is derived from an EMBL/GenBank/DDBJ whole genome shotgun (WGS) entry which is preliminary data.</text>
</comment>
<keyword evidence="4" id="KW-1185">Reference proteome</keyword>
<evidence type="ECO:0000313" key="2">
    <source>
        <dbReference type="EMBL" id="CAF1007344.1"/>
    </source>
</evidence>
<evidence type="ECO:0000313" key="3">
    <source>
        <dbReference type="EMBL" id="CAF1249961.1"/>
    </source>
</evidence>
<feature type="compositionally biased region" description="Low complexity" evidence="1">
    <location>
        <begin position="1"/>
        <end position="13"/>
    </location>
</feature>
<name>A0A814ZTY8_ADIRI</name>
<organism evidence="3 4">
    <name type="scientific">Adineta ricciae</name>
    <name type="common">Rotifer</name>
    <dbReference type="NCBI Taxonomy" id="249248"/>
    <lineage>
        <taxon>Eukaryota</taxon>
        <taxon>Metazoa</taxon>
        <taxon>Spiralia</taxon>
        <taxon>Gnathifera</taxon>
        <taxon>Rotifera</taxon>
        <taxon>Eurotatoria</taxon>
        <taxon>Bdelloidea</taxon>
        <taxon>Adinetida</taxon>
        <taxon>Adinetidae</taxon>
        <taxon>Adineta</taxon>
    </lineage>
</organism>
<dbReference type="EMBL" id="CAJNOJ010000063">
    <property type="protein sequence ID" value="CAF1007344.1"/>
    <property type="molecule type" value="Genomic_DNA"/>
</dbReference>